<feature type="region of interest" description="Disordered" evidence="5">
    <location>
        <begin position="267"/>
        <end position="295"/>
    </location>
</feature>
<dbReference type="InterPro" id="IPR009050">
    <property type="entry name" value="Globin-like_sf"/>
</dbReference>
<dbReference type="GO" id="GO:0005344">
    <property type="term" value="F:oxygen carrier activity"/>
    <property type="evidence" value="ECO:0007669"/>
    <property type="project" value="UniProtKB-KW"/>
</dbReference>
<keyword evidence="2" id="KW-0479">Metal-binding</keyword>
<evidence type="ECO:0000256" key="1">
    <source>
        <dbReference type="ARBA" id="ARBA00022617"/>
    </source>
</evidence>
<feature type="compositionally biased region" description="Polar residues" evidence="5">
    <location>
        <begin position="269"/>
        <end position="282"/>
    </location>
</feature>
<name>A0A1I8F016_WUCBA</name>
<dbReference type="SUPFAM" id="SSF46458">
    <property type="entry name" value="Globin-like"/>
    <property type="match status" value="1"/>
</dbReference>
<dbReference type="GO" id="GO:0019825">
    <property type="term" value="F:oxygen binding"/>
    <property type="evidence" value="ECO:0007669"/>
    <property type="project" value="InterPro"/>
</dbReference>
<accession>A0A1I8F016</accession>
<proteinExistence type="inferred from homology"/>
<dbReference type="STRING" id="6293.A0A1I8F016"/>
<dbReference type="GO" id="GO:0046872">
    <property type="term" value="F:metal ion binding"/>
    <property type="evidence" value="ECO:0007669"/>
    <property type="project" value="UniProtKB-KW"/>
</dbReference>
<dbReference type="WBParaSite" id="maker-PairedContig_853-snap-gene-0.8-mRNA-1">
    <property type="protein sequence ID" value="maker-PairedContig_853-snap-gene-0.8-mRNA-1"/>
    <property type="gene ID" value="maker-PairedContig_853-snap-gene-0.8"/>
</dbReference>
<dbReference type="PANTHER" id="PTHR46458">
    <property type="entry name" value="BLR2807 PROTEIN"/>
    <property type="match status" value="1"/>
</dbReference>
<protein>
    <submittedName>
        <fullName evidence="7">GLOBIN domain-containing protein</fullName>
    </submittedName>
</protein>
<dbReference type="CDD" id="cd01040">
    <property type="entry name" value="Mb-like"/>
    <property type="match status" value="1"/>
</dbReference>
<keyword evidence="1 4" id="KW-0349">Heme</keyword>
<dbReference type="InterPro" id="IPR012292">
    <property type="entry name" value="Globin/Proto"/>
</dbReference>
<dbReference type="InterPro" id="IPR000971">
    <property type="entry name" value="Globin"/>
</dbReference>
<dbReference type="Pfam" id="PF00042">
    <property type="entry name" value="Globin"/>
    <property type="match status" value="1"/>
</dbReference>
<comment type="similarity">
    <text evidence="4">Belongs to the globin family.</text>
</comment>
<feature type="domain" description="Globin" evidence="6">
    <location>
        <begin position="111"/>
        <end position="265"/>
    </location>
</feature>
<reference evidence="7" key="1">
    <citation type="submission" date="2016-11" db="UniProtKB">
        <authorList>
            <consortium name="WormBaseParasite"/>
        </authorList>
    </citation>
    <scope>IDENTIFICATION</scope>
    <source>
        <strain evidence="7">pt0022</strain>
    </source>
</reference>
<evidence type="ECO:0000256" key="5">
    <source>
        <dbReference type="SAM" id="MobiDB-lite"/>
    </source>
</evidence>
<dbReference type="InterPro" id="IPR050532">
    <property type="entry name" value="Globin-like_OT"/>
</dbReference>
<dbReference type="InterPro" id="IPR044399">
    <property type="entry name" value="Mb-like_M"/>
</dbReference>
<dbReference type="Gene3D" id="1.10.490.10">
    <property type="entry name" value="Globins"/>
    <property type="match status" value="1"/>
</dbReference>
<keyword evidence="3" id="KW-0408">Iron</keyword>
<keyword evidence="4" id="KW-0813">Transport</keyword>
<dbReference type="GO" id="GO:0020037">
    <property type="term" value="F:heme binding"/>
    <property type="evidence" value="ECO:0007669"/>
    <property type="project" value="InterPro"/>
</dbReference>
<evidence type="ECO:0000313" key="7">
    <source>
        <dbReference type="WBParaSite" id="maker-PairedContig_853-snap-gene-0.8-mRNA-1"/>
    </source>
</evidence>
<evidence type="ECO:0000259" key="6">
    <source>
        <dbReference type="PROSITE" id="PS01033"/>
    </source>
</evidence>
<dbReference type="PROSITE" id="PS01033">
    <property type="entry name" value="GLOBIN"/>
    <property type="match status" value="1"/>
</dbReference>
<keyword evidence="4" id="KW-0561">Oxygen transport</keyword>
<evidence type="ECO:0000256" key="3">
    <source>
        <dbReference type="ARBA" id="ARBA00023004"/>
    </source>
</evidence>
<evidence type="ECO:0000256" key="4">
    <source>
        <dbReference type="RuleBase" id="RU000356"/>
    </source>
</evidence>
<evidence type="ECO:0000256" key="2">
    <source>
        <dbReference type="ARBA" id="ARBA00022723"/>
    </source>
</evidence>
<sequence>MYRLKWKLMDDVIGFYYDKKFHYDNFFTYYNNSTYGDSKKLLKNLEKNNVVYYEFVAFIFNYLWPEISMSVGVRRSKSLLYPKGTTRNMNTARKGTKERCRSLRRPTIPSKLTIHQQQALLASWKSLRPIIQTLMRKILNNLEEEVPKVKQIFCQTAVLDAFNRESTSENPGTLEEHVKLMIEFFDDLVNNAQDEENMSNKIRKVGQCHAVLIHCSFSADIWEKLGEITMQCFSRQDAVQKTREAGKAWRILIAWVTDELRCGFDGRTRSNNRNPSLTTSEQPYERSGQHRFSSDVSTLQQQLQYLRFEYEPTVPL</sequence>
<dbReference type="PANTHER" id="PTHR46458:SF12">
    <property type="entry name" value="GLOBIN FAMILY PROFILE DOMAIN-CONTAINING PROTEIN"/>
    <property type="match status" value="1"/>
</dbReference>
<organism evidence="7">
    <name type="scientific">Wuchereria bancrofti</name>
    <dbReference type="NCBI Taxonomy" id="6293"/>
    <lineage>
        <taxon>Eukaryota</taxon>
        <taxon>Metazoa</taxon>
        <taxon>Ecdysozoa</taxon>
        <taxon>Nematoda</taxon>
        <taxon>Chromadorea</taxon>
        <taxon>Rhabditida</taxon>
        <taxon>Spirurina</taxon>
        <taxon>Spiruromorpha</taxon>
        <taxon>Filarioidea</taxon>
        <taxon>Onchocercidae</taxon>
        <taxon>Wuchereria</taxon>
    </lineage>
</organism>
<dbReference type="AlphaFoldDB" id="A0A1I8F016"/>